<dbReference type="HOGENOM" id="CLU_1388517_0_0_11"/>
<protein>
    <submittedName>
        <fullName evidence="1">Uncharacterized protein</fullName>
    </submittedName>
</protein>
<dbReference type="Proteomes" id="UP000001219">
    <property type="component" value="Chromosome"/>
</dbReference>
<reference evidence="2" key="1">
    <citation type="submission" date="2009-10" db="EMBL/GenBank/DDBJ databases">
        <title>The complete chromosome of Gordonia bronchialis DSM 43247.</title>
        <authorList>
            <consortium name="US DOE Joint Genome Institute (JGI-PGF)"/>
            <person name="Lucas S."/>
            <person name="Copeland A."/>
            <person name="Lapidus A."/>
            <person name="Glavina del Rio T."/>
            <person name="Dalin E."/>
            <person name="Tice H."/>
            <person name="Bruce D."/>
            <person name="Goodwin L."/>
            <person name="Pitluck S."/>
            <person name="Kyrpides N."/>
            <person name="Mavromatis K."/>
            <person name="Ivanova N."/>
            <person name="Ovchinnikova G."/>
            <person name="Saunders E."/>
            <person name="Brettin T."/>
            <person name="Detter J.C."/>
            <person name="Han C."/>
            <person name="Larimer F."/>
            <person name="Land M."/>
            <person name="Hauser L."/>
            <person name="Markowitz V."/>
            <person name="Cheng J.-F."/>
            <person name="Hugenholtz P."/>
            <person name="Woyke T."/>
            <person name="Wu D."/>
            <person name="Jando M."/>
            <person name="Schneider S."/>
            <person name="Goeker M."/>
            <person name="Klenk H.-P."/>
            <person name="Eisen J.A."/>
        </authorList>
    </citation>
    <scope>NUCLEOTIDE SEQUENCE [LARGE SCALE GENOMIC DNA]</scope>
    <source>
        <strain evidence="2">ATCC 25592 / DSM 43247 / BCRC 13721 / JCM 3198 / KCTC 3076 / NBRC 16047 / NCTC 10667</strain>
    </source>
</reference>
<reference evidence="1 2" key="2">
    <citation type="journal article" date="2010" name="Stand. Genomic Sci.">
        <title>Complete genome sequence of Gordonia bronchialis type strain (3410).</title>
        <authorList>
            <person name="Ivanova N."/>
            <person name="Sikorski J."/>
            <person name="Jando M."/>
            <person name="Lapidus A."/>
            <person name="Nolan M."/>
            <person name="Lucas S."/>
            <person name="Del Rio T.G."/>
            <person name="Tice H."/>
            <person name="Copeland A."/>
            <person name="Cheng J.F."/>
            <person name="Chen F."/>
            <person name="Bruce D."/>
            <person name="Goodwin L."/>
            <person name="Pitluck S."/>
            <person name="Mavromatis K."/>
            <person name="Ovchinnikova G."/>
            <person name="Pati A."/>
            <person name="Chen A."/>
            <person name="Palaniappan K."/>
            <person name="Land M."/>
            <person name="Hauser L."/>
            <person name="Chang Y.J."/>
            <person name="Jeffries C.D."/>
            <person name="Chain P."/>
            <person name="Saunders E."/>
            <person name="Han C."/>
            <person name="Detter J.C."/>
            <person name="Brettin T."/>
            <person name="Rohde M."/>
            <person name="Goker M."/>
            <person name="Bristow J."/>
            <person name="Eisen J.A."/>
            <person name="Markowitz V."/>
            <person name="Hugenholtz P."/>
            <person name="Klenk H.P."/>
            <person name="Kyrpides N.C."/>
        </authorList>
    </citation>
    <scope>NUCLEOTIDE SEQUENCE [LARGE SCALE GENOMIC DNA]</scope>
    <source>
        <strain evidence="2">ATCC 25592 / DSM 43247 / BCRC 13721 / JCM 3198 / KCTC 3076 / NBRC 16047 / NCTC 10667</strain>
    </source>
</reference>
<keyword evidence="2" id="KW-1185">Reference proteome</keyword>
<dbReference type="EMBL" id="CP001802">
    <property type="protein sequence ID" value="ACY22208.1"/>
    <property type="molecule type" value="Genomic_DNA"/>
</dbReference>
<gene>
    <name evidence="1" type="ordered locus">Gbro_3000</name>
</gene>
<dbReference type="AlphaFoldDB" id="D0LAR5"/>
<accession>D0LAR5</accession>
<organism evidence="1 2">
    <name type="scientific">Gordonia bronchialis (strain ATCC 25592 / DSM 43247 / BCRC 13721 / JCM 3198 / KCTC 3076 / NBRC 16047 / NCTC 10667)</name>
    <name type="common">Rhodococcus bronchialis</name>
    <dbReference type="NCBI Taxonomy" id="526226"/>
    <lineage>
        <taxon>Bacteria</taxon>
        <taxon>Bacillati</taxon>
        <taxon>Actinomycetota</taxon>
        <taxon>Actinomycetes</taxon>
        <taxon>Mycobacteriales</taxon>
        <taxon>Gordoniaceae</taxon>
        <taxon>Gordonia</taxon>
    </lineage>
</organism>
<evidence type="ECO:0000313" key="1">
    <source>
        <dbReference type="EMBL" id="ACY22208.1"/>
    </source>
</evidence>
<proteinExistence type="predicted"/>
<name>D0LAR5_GORB4</name>
<dbReference type="KEGG" id="gbr:Gbro_3000"/>
<dbReference type="STRING" id="526226.Gbro_3000"/>
<evidence type="ECO:0000313" key="2">
    <source>
        <dbReference type="Proteomes" id="UP000001219"/>
    </source>
</evidence>
<sequence length="196" mass="21175">MGLCSDPAPVVSNEGILVFHEDKDNHGDLWVTSRSGGLGAIYSEDTRIDTEVMTGSPGAVAVDNAVYVFYQQHAKYGYWLAGRRFIGPASTTSGGFASTGITGSPRAVVFSGWTYIFHRGRADGYGNEHQLFFNRARGFDVEGEQAVPSVRASNNPAPSSSTTISTCSIRTRMNSATYVWRFFTRGSGDTNASHRG</sequence>